<dbReference type="PIRSF" id="PIRSF018266">
    <property type="entry name" value="FecR"/>
    <property type="match status" value="1"/>
</dbReference>
<dbReference type="Gene3D" id="3.55.50.30">
    <property type="match status" value="1"/>
</dbReference>
<dbReference type="Pfam" id="PF16344">
    <property type="entry name" value="FecR_C"/>
    <property type="match status" value="1"/>
</dbReference>
<accession>A0AA41Y245</accession>
<dbReference type="PANTHER" id="PTHR30273">
    <property type="entry name" value="PERIPLASMIC SIGNAL SENSOR AND SIGMA FACTOR ACTIVATOR FECR-RELATED"/>
    <property type="match status" value="1"/>
</dbReference>
<reference evidence="4" key="1">
    <citation type="submission" date="2022-10" db="EMBL/GenBank/DDBJ databases">
        <title>Gaoshiqiia sediminis gen. nov., sp. nov., isolated from coastal sediment.</title>
        <authorList>
            <person name="Yu W.X."/>
            <person name="Mu D.S."/>
            <person name="Du J.Z."/>
            <person name="Liang Y.Q."/>
        </authorList>
    </citation>
    <scope>NUCLEOTIDE SEQUENCE</scope>
    <source>
        <strain evidence="4">A06</strain>
    </source>
</reference>
<keyword evidence="5" id="KW-1185">Reference proteome</keyword>
<dbReference type="InterPro" id="IPR032508">
    <property type="entry name" value="FecR_C"/>
</dbReference>
<comment type="caution">
    <text evidence="4">The sequence shown here is derived from an EMBL/GenBank/DDBJ whole genome shotgun (WGS) entry which is preliminary data.</text>
</comment>
<gene>
    <name evidence="4" type="ORF">N2K84_04955</name>
</gene>
<protein>
    <submittedName>
        <fullName evidence="4">DUF4974 domain-containing protein</fullName>
    </submittedName>
</protein>
<evidence type="ECO:0000256" key="1">
    <source>
        <dbReference type="SAM" id="Phobius"/>
    </source>
</evidence>
<keyword evidence="1" id="KW-0812">Transmembrane</keyword>
<keyword evidence="1" id="KW-0472">Membrane</keyword>
<dbReference type="EMBL" id="JAPAAF010000004">
    <property type="protein sequence ID" value="MCW0482069.1"/>
    <property type="molecule type" value="Genomic_DNA"/>
</dbReference>
<feature type="domain" description="Protein FecR C-terminal" evidence="3">
    <location>
        <begin position="258"/>
        <end position="327"/>
    </location>
</feature>
<evidence type="ECO:0000259" key="3">
    <source>
        <dbReference type="Pfam" id="PF16344"/>
    </source>
</evidence>
<evidence type="ECO:0000259" key="2">
    <source>
        <dbReference type="Pfam" id="PF04773"/>
    </source>
</evidence>
<name>A0AA41Y245_9BACT</name>
<evidence type="ECO:0000313" key="4">
    <source>
        <dbReference type="EMBL" id="MCW0482069.1"/>
    </source>
</evidence>
<dbReference type="Proteomes" id="UP001163821">
    <property type="component" value="Unassembled WGS sequence"/>
</dbReference>
<dbReference type="Pfam" id="PF04773">
    <property type="entry name" value="FecR"/>
    <property type="match status" value="1"/>
</dbReference>
<keyword evidence="1" id="KW-1133">Transmembrane helix</keyword>
<sequence>MDEQRKLGEQLIDHFDATDGGTGKLSPELDTWIQSSPENKKTFRDMLRIWRGANYLAKSREFDTQSAWQDVDRQISGRQRKKQQVYSLVFALSGMAATLLIVIGLQFYFSIFSGNPVSLAASTAYGSRTEITLPDGTAVHMNAGSSISYQRNASNRQRQVLFSGEGFFDVAKSNQPFVITTGDGMKLKVLGTKFNLQAYPGDAINQTALIEGKVELQVEGGHTLTLLPGQTASFEKNGKTLNLVQSEMAQVLSWMENKLYMDNMPLGEVCKRLERWYDVRIEIQDKMLSGSIHYSGVLNEETIIDVLDALCALSEIQYTMKGKNIIITKK</sequence>
<feature type="domain" description="FecR protein" evidence="2">
    <location>
        <begin position="122"/>
        <end position="215"/>
    </location>
</feature>
<dbReference type="Gene3D" id="2.60.120.1440">
    <property type="match status" value="1"/>
</dbReference>
<dbReference type="InterPro" id="IPR012373">
    <property type="entry name" value="Ferrdict_sens_TM"/>
</dbReference>
<proteinExistence type="predicted"/>
<organism evidence="4 5">
    <name type="scientific">Gaoshiqia sediminis</name>
    <dbReference type="NCBI Taxonomy" id="2986998"/>
    <lineage>
        <taxon>Bacteria</taxon>
        <taxon>Pseudomonadati</taxon>
        <taxon>Bacteroidota</taxon>
        <taxon>Bacteroidia</taxon>
        <taxon>Marinilabiliales</taxon>
        <taxon>Prolixibacteraceae</taxon>
        <taxon>Gaoshiqia</taxon>
    </lineage>
</organism>
<dbReference type="GO" id="GO:0016989">
    <property type="term" value="F:sigma factor antagonist activity"/>
    <property type="evidence" value="ECO:0007669"/>
    <property type="project" value="TreeGrafter"/>
</dbReference>
<feature type="transmembrane region" description="Helical" evidence="1">
    <location>
        <begin position="85"/>
        <end position="109"/>
    </location>
</feature>
<dbReference type="RefSeq" id="WP_282590674.1">
    <property type="nucleotide sequence ID" value="NZ_JAPAAF010000004.1"/>
</dbReference>
<dbReference type="AlphaFoldDB" id="A0AA41Y245"/>
<dbReference type="InterPro" id="IPR006860">
    <property type="entry name" value="FecR"/>
</dbReference>
<evidence type="ECO:0000313" key="5">
    <source>
        <dbReference type="Proteomes" id="UP001163821"/>
    </source>
</evidence>
<dbReference type="PANTHER" id="PTHR30273:SF2">
    <property type="entry name" value="PROTEIN FECR"/>
    <property type="match status" value="1"/>
</dbReference>